<comment type="similarity">
    <text evidence="1">Belongs to the mannose-6-phosphate isomerase type 2 family.</text>
</comment>
<dbReference type="EMBL" id="DSVQ01000015">
    <property type="protein sequence ID" value="HGT39910.1"/>
    <property type="molecule type" value="Genomic_DNA"/>
</dbReference>
<evidence type="ECO:0000256" key="2">
    <source>
        <dbReference type="ARBA" id="ARBA00012387"/>
    </source>
</evidence>
<feature type="domain" description="MannoseP isomerase/GMP-like beta-helix" evidence="9">
    <location>
        <begin position="298"/>
        <end position="346"/>
    </location>
</feature>
<name>A0A7C4QW63_9PLAN</name>
<dbReference type="CDD" id="cd02509">
    <property type="entry name" value="GDP-M1P_Guanylyltransferase"/>
    <property type="match status" value="1"/>
</dbReference>
<protein>
    <recommendedName>
        <fullName evidence="2">mannose-1-phosphate guanylyltransferase</fullName>
        <ecNumber evidence="2">2.7.7.13</ecNumber>
    </recommendedName>
</protein>
<dbReference type="PANTHER" id="PTHR46390">
    <property type="entry name" value="MANNOSE-1-PHOSPHATE GUANYLYLTRANSFERASE"/>
    <property type="match status" value="1"/>
</dbReference>
<dbReference type="FunFam" id="3.90.550.10:FF:000046">
    <property type="entry name" value="Mannose-1-phosphate guanylyltransferase (GDP)"/>
    <property type="match status" value="1"/>
</dbReference>
<dbReference type="SUPFAM" id="SSF53448">
    <property type="entry name" value="Nucleotide-diphospho-sugar transferases"/>
    <property type="match status" value="1"/>
</dbReference>
<evidence type="ECO:0000256" key="1">
    <source>
        <dbReference type="ARBA" id="ARBA00006115"/>
    </source>
</evidence>
<dbReference type="InterPro" id="IPR049577">
    <property type="entry name" value="GMPP_N"/>
</dbReference>
<dbReference type="SUPFAM" id="SSF159283">
    <property type="entry name" value="Guanosine diphospho-D-mannose pyrophosphorylase/mannose-6-phosphate isomerase linker domain"/>
    <property type="match status" value="1"/>
</dbReference>
<dbReference type="Gene3D" id="3.90.550.10">
    <property type="entry name" value="Spore Coat Polysaccharide Biosynthesis Protein SpsA, Chain A"/>
    <property type="match status" value="1"/>
</dbReference>
<gene>
    <name evidence="10" type="ORF">ENS64_11715</name>
</gene>
<comment type="caution">
    <text evidence="10">The sequence shown here is derived from an EMBL/GenBank/DDBJ whole genome shotgun (WGS) entry which is preliminary data.</text>
</comment>
<feature type="domain" description="Nucleotidyl transferase" evidence="8">
    <location>
        <begin position="4"/>
        <end position="284"/>
    </location>
</feature>
<dbReference type="Pfam" id="PF22640">
    <property type="entry name" value="ManC_GMP_beta-helix"/>
    <property type="match status" value="1"/>
</dbReference>
<dbReference type="InterPro" id="IPR029044">
    <property type="entry name" value="Nucleotide-diphossugar_trans"/>
</dbReference>
<keyword evidence="3 10" id="KW-0808">Transferase</keyword>
<dbReference type="EC" id="2.7.7.13" evidence="2"/>
<dbReference type="GO" id="GO:0004475">
    <property type="term" value="F:mannose-1-phosphate guanylyltransferase (GTP) activity"/>
    <property type="evidence" value="ECO:0007669"/>
    <property type="project" value="UniProtKB-EC"/>
</dbReference>
<keyword evidence="5" id="KW-0547">Nucleotide-binding</keyword>
<evidence type="ECO:0000256" key="7">
    <source>
        <dbReference type="ARBA" id="ARBA00047343"/>
    </source>
</evidence>
<evidence type="ECO:0000259" key="9">
    <source>
        <dbReference type="Pfam" id="PF22640"/>
    </source>
</evidence>
<organism evidence="10">
    <name type="scientific">Schlesneria paludicola</name>
    <dbReference type="NCBI Taxonomy" id="360056"/>
    <lineage>
        <taxon>Bacteria</taxon>
        <taxon>Pseudomonadati</taxon>
        <taxon>Planctomycetota</taxon>
        <taxon>Planctomycetia</taxon>
        <taxon>Planctomycetales</taxon>
        <taxon>Planctomycetaceae</taxon>
        <taxon>Schlesneria</taxon>
    </lineage>
</organism>
<comment type="catalytic activity">
    <reaction evidence="7">
        <text>alpha-D-mannose 1-phosphate + GTP + H(+) = GDP-alpha-D-mannose + diphosphate</text>
        <dbReference type="Rhea" id="RHEA:15229"/>
        <dbReference type="ChEBI" id="CHEBI:15378"/>
        <dbReference type="ChEBI" id="CHEBI:33019"/>
        <dbReference type="ChEBI" id="CHEBI:37565"/>
        <dbReference type="ChEBI" id="CHEBI:57527"/>
        <dbReference type="ChEBI" id="CHEBI:58409"/>
        <dbReference type="EC" id="2.7.7.13"/>
    </reaction>
</comment>
<sequence>MLHAVVMAGGSGTRFWPQSRRGLPKQFLRLGTQRTLIQETVYRCAPLVAPQNMWVVAGPTHAQETRRQLPELGEAQLIIEPCARNTAPAIGLAAIQLLASDPDAVMLVVPADHVITPAAAFHEAARRAVKLVQEHPQGLVLFGVPPTFPATGFGYIQRGELVDPHDHGARHVAAFKEKPNLITAARYLASDEYYWNCGIFVWRARSIYDALAELAPEIASRLDRLAPLVGTPDWNAALADEFPQFPNISIDYAVLEKARNVYVLPAPFQWDDVGSWQALARLQKPDADGNVIDGLFCGVESTGCIIRSSSEHLVTAIGVKDLIIVHTPTATLVADKRDEDAIKKLILEIERAGLDRFL</sequence>
<accession>A0A7C4QW63</accession>
<evidence type="ECO:0000259" key="8">
    <source>
        <dbReference type="Pfam" id="PF00483"/>
    </source>
</evidence>
<dbReference type="Pfam" id="PF00483">
    <property type="entry name" value="NTP_transferase"/>
    <property type="match status" value="1"/>
</dbReference>
<evidence type="ECO:0000313" key="10">
    <source>
        <dbReference type="EMBL" id="HGT39910.1"/>
    </source>
</evidence>
<dbReference type="InterPro" id="IPR051161">
    <property type="entry name" value="Mannose-6P_isomerase_type2"/>
</dbReference>
<dbReference type="AlphaFoldDB" id="A0A7C4QW63"/>
<evidence type="ECO:0000256" key="6">
    <source>
        <dbReference type="ARBA" id="ARBA00023134"/>
    </source>
</evidence>
<proteinExistence type="inferred from homology"/>
<dbReference type="InterPro" id="IPR054566">
    <property type="entry name" value="ManC/GMP-like_b-helix"/>
</dbReference>
<evidence type="ECO:0000256" key="4">
    <source>
        <dbReference type="ARBA" id="ARBA00022695"/>
    </source>
</evidence>
<reference evidence="10" key="1">
    <citation type="journal article" date="2020" name="mSystems">
        <title>Genome- and Community-Level Interaction Insights into Carbon Utilization and Element Cycling Functions of Hydrothermarchaeota in Hydrothermal Sediment.</title>
        <authorList>
            <person name="Zhou Z."/>
            <person name="Liu Y."/>
            <person name="Xu W."/>
            <person name="Pan J."/>
            <person name="Luo Z.H."/>
            <person name="Li M."/>
        </authorList>
    </citation>
    <scope>NUCLEOTIDE SEQUENCE [LARGE SCALE GENOMIC DNA]</scope>
    <source>
        <strain evidence="10">SpSt-508</strain>
    </source>
</reference>
<dbReference type="PANTHER" id="PTHR46390:SF1">
    <property type="entry name" value="MANNOSE-1-PHOSPHATE GUANYLYLTRANSFERASE"/>
    <property type="match status" value="1"/>
</dbReference>
<evidence type="ECO:0000256" key="5">
    <source>
        <dbReference type="ARBA" id="ARBA00022741"/>
    </source>
</evidence>
<keyword evidence="4" id="KW-0548">Nucleotidyltransferase</keyword>
<evidence type="ECO:0000256" key="3">
    <source>
        <dbReference type="ARBA" id="ARBA00022679"/>
    </source>
</evidence>
<dbReference type="InterPro" id="IPR005835">
    <property type="entry name" value="NTP_transferase_dom"/>
</dbReference>
<dbReference type="GO" id="GO:0009298">
    <property type="term" value="P:GDP-mannose biosynthetic process"/>
    <property type="evidence" value="ECO:0007669"/>
    <property type="project" value="TreeGrafter"/>
</dbReference>
<dbReference type="GO" id="GO:0005525">
    <property type="term" value="F:GTP binding"/>
    <property type="evidence" value="ECO:0007669"/>
    <property type="project" value="UniProtKB-KW"/>
</dbReference>
<keyword evidence="6" id="KW-0342">GTP-binding</keyword>